<dbReference type="Proteomes" id="UP001333102">
    <property type="component" value="Chromosome"/>
</dbReference>
<dbReference type="EMBL" id="CP141614">
    <property type="protein sequence ID" value="WRP15377.1"/>
    <property type="molecule type" value="Genomic_DNA"/>
</dbReference>
<keyword evidence="3" id="KW-0813">Transport</keyword>
<dbReference type="SUPFAM" id="SSF52540">
    <property type="entry name" value="P-loop containing nucleoside triphosphate hydrolases"/>
    <property type="match status" value="1"/>
</dbReference>
<evidence type="ECO:0000256" key="1">
    <source>
        <dbReference type="ARBA" id="ARBA00004202"/>
    </source>
</evidence>
<dbReference type="InterPro" id="IPR003439">
    <property type="entry name" value="ABC_transporter-like_ATP-bd"/>
</dbReference>
<dbReference type="Gene3D" id="3.40.50.300">
    <property type="entry name" value="P-loop containing nucleotide triphosphate hydrolases"/>
    <property type="match status" value="1"/>
</dbReference>
<dbReference type="PROSITE" id="PS00211">
    <property type="entry name" value="ABC_TRANSPORTER_1"/>
    <property type="match status" value="1"/>
</dbReference>
<evidence type="ECO:0000313" key="9">
    <source>
        <dbReference type="EMBL" id="WRP15377.1"/>
    </source>
</evidence>
<dbReference type="Pfam" id="PF08352">
    <property type="entry name" value="oligo_HPY"/>
    <property type="match status" value="1"/>
</dbReference>
<keyword evidence="7" id="KW-0472">Membrane</keyword>
<evidence type="ECO:0000256" key="7">
    <source>
        <dbReference type="ARBA" id="ARBA00023136"/>
    </source>
</evidence>
<evidence type="ECO:0000256" key="6">
    <source>
        <dbReference type="ARBA" id="ARBA00022840"/>
    </source>
</evidence>
<organism evidence="9 10">
    <name type="scientific">Geochorda subterranea</name>
    <dbReference type="NCBI Taxonomy" id="3109564"/>
    <lineage>
        <taxon>Bacteria</taxon>
        <taxon>Bacillati</taxon>
        <taxon>Bacillota</taxon>
        <taxon>Limnochordia</taxon>
        <taxon>Limnochordales</taxon>
        <taxon>Geochordaceae</taxon>
        <taxon>Geochorda</taxon>
    </lineage>
</organism>
<accession>A0ABZ1BRG5</accession>
<feature type="domain" description="ABC transporter" evidence="8">
    <location>
        <begin position="7"/>
        <end position="255"/>
    </location>
</feature>
<dbReference type="SMART" id="SM00382">
    <property type="entry name" value="AAA"/>
    <property type="match status" value="1"/>
</dbReference>
<dbReference type="GO" id="GO:0005524">
    <property type="term" value="F:ATP binding"/>
    <property type="evidence" value="ECO:0007669"/>
    <property type="project" value="UniProtKB-KW"/>
</dbReference>
<dbReference type="CDD" id="cd03257">
    <property type="entry name" value="ABC_NikE_OppD_transporters"/>
    <property type="match status" value="1"/>
</dbReference>
<evidence type="ECO:0000313" key="10">
    <source>
        <dbReference type="Proteomes" id="UP001333102"/>
    </source>
</evidence>
<evidence type="ECO:0000256" key="5">
    <source>
        <dbReference type="ARBA" id="ARBA00022741"/>
    </source>
</evidence>
<dbReference type="InterPro" id="IPR003593">
    <property type="entry name" value="AAA+_ATPase"/>
</dbReference>
<gene>
    <name evidence="9" type="ORF">VLY81_04220</name>
</gene>
<dbReference type="PANTHER" id="PTHR43297">
    <property type="entry name" value="OLIGOPEPTIDE TRANSPORT ATP-BINDING PROTEIN APPD"/>
    <property type="match status" value="1"/>
</dbReference>
<dbReference type="InterPro" id="IPR017871">
    <property type="entry name" value="ABC_transporter-like_CS"/>
</dbReference>
<dbReference type="PANTHER" id="PTHR43297:SF2">
    <property type="entry name" value="DIPEPTIDE TRANSPORT ATP-BINDING PROTEIN DPPD"/>
    <property type="match status" value="1"/>
</dbReference>
<dbReference type="PROSITE" id="PS50893">
    <property type="entry name" value="ABC_TRANSPORTER_2"/>
    <property type="match status" value="1"/>
</dbReference>
<evidence type="ECO:0000259" key="8">
    <source>
        <dbReference type="PROSITE" id="PS50893"/>
    </source>
</evidence>
<dbReference type="InterPro" id="IPR013563">
    <property type="entry name" value="Oligopep_ABC_C"/>
</dbReference>
<sequence>MQPLLEIIGLEVNFYTHAGVVHAVRGSSFAVQPGETVALVGESGSGKGVTALAVMRLVPRPGRIDGGRIRFDGRDLTASSDPEMRRVRGAEIGMIFQDPMSSLNPTMTVGRQIAEMVEKHRGLSRKEAMDRAAEMLALVGIPNPRTRLGQYPHEFSGGMRQRVMIAMALACEPKLLIADEPTTSLDVTIQAQILDLMASLQSRLGMAILLITHDLGIVARLADRVVVMYAGQVVEQAPVDDLFHVTRHPYSRALLRAIPNPQAEGRRDLEAIPGSPPDLYREPEGCAFAPRCAFAMEVCARFAPPEVEVGAHHVSRCWLLDLRAGQWGRRFLEANGHDTAASHHAASREAIR</sequence>
<evidence type="ECO:0000256" key="3">
    <source>
        <dbReference type="ARBA" id="ARBA00022448"/>
    </source>
</evidence>
<evidence type="ECO:0000256" key="2">
    <source>
        <dbReference type="ARBA" id="ARBA00005417"/>
    </source>
</evidence>
<proteinExistence type="inferred from homology"/>
<comment type="similarity">
    <text evidence="2">Belongs to the ABC transporter superfamily.</text>
</comment>
<protein>
    <submittedName>
        <fullName evidence="9">ABC transporter ATP-binding protein</fullName>
    </submittedName>
</protein>
<name>A0ABZ1BRG5_9FIRM</name>
<dbReference type="InterPro" id="IPR027417">
    <property type="entry name" value="P-loop_NTPase"/>
</dbReference>
<dbReference type="NCBIfam" id="TIGR01727">
    <property type="entry name" value="oligo_HPY"/>
    <property type="match status" value="1"/>
</dbReference>
<keyword evidence="5" id="KW-0547">Nucleotide-binding</keyword>
<dbReference type="InterPro" id="IPR050388">
    <property type="entry name" value="ABC_Ni/Peptide_Import"/>
</dbReference>
<keyword evidence="6 9" id="KW-0067">ATP-binding</keyword>
<evidence type="ECO:0000256" key="4">
    <source>
        <dbReference type="ARBA" id="ARBA00022475"/>
    </source>
</evidence>
<dbReference type="RefSeq" id="WP_324669780.1">
    <property type="nucleotide sequence ID" value="NZ_CP141614.1"/>
</dbReference>
<keyword evidence="4" id="KW-1003">Cell membrane</keyword>
<keyword evidence="10" id="KW-1185">Reference proteome</keyword>
<reference evidence="10" key="1">
    <citation type="submission" date="2023-12" db="EMBL/GenBank/DDBJ databases">
        <title>Novel isolates from deep terrestrial aquifers shed light on the physiology and ecology of the class Limnochordia.</title>
        <authorList>
            <person name="Karnachuk O.V."/>
            <person name="Lukina A.P."/>
            <person name="Avakyan M.R."/>
            <person name="Kadnikov V."/>
            <person name="Begmatov S."/>
            <person name="Beletsky A.V."/>
            <person name="Mardanov A.V."/>
            <person name="Ravin N.V."/>
        </authorList>
    </citation>
    <scope>NUCLEOTIDE SEQUENCE [LARGE SCALE GENOMIC DNA]</scope>
    <source>
        <strain evidence="10">LN</strain>
    </source>
</reference>
<dbReference type="Pfam" id="PF00005">
    <property type="entry name" value="ABC_tran"/>
    <property type="match status" value="1"/>
</dbReference>
<comment type="subcellular location">
    <subcellularLocation>
        <location evidence="1">Cell membrane</location>
        <topology evidence="1">Peripheral membrane protein</topology>
    </subcellularLocation>
</comment>